<dbReference type="EMBL" id="PIPM01000005">
    <property type="protein sequence ID" value="RUO33515.1"/>
    <property type="molecule type" value="Genomic_DNA"/>
</dbReference>
<proteinExistence type="predicted"/>
<keyword evidence="1" id="KW-0732">Signal</keyword>
<name>A0A432WIE2_9GAMM</name>
<keyword evidence="3" id="KW-1185">Reference proteome</keyword>
<protein>
    <submittedName>
        <fullName evidence="2">Uncharacterized protein</fullName>
    </submittedName>
</protein>
<sequence>MSWLWSIRVAALCAMVIMLSACGRAADSRSSWPEGELPTIAHMQRIMNDFQLGQWRGCNVDMERGSILGVAGYQNYWVCRGTTSSEHRYAITIFAAPGNETGQQIRLEFRRGYEPGMIALLGVFFHLAGVDHPDERMRMRSDVSRYLITPPDIRDMVQASLTPNNLIMYMGYNMPRSGYTTLEINARPQIVELDALAD</sequence>
<evidence type="ECO:0000256" key="1">
    <source>
        <dbReference type="SAM" id="SignalP"/>
    </source>
</evidence>
<dbReference type="AlphaFoldDB" id="A0A432WIE2"/>
<evidence type="ECO:0000313" key="3">
    <source>
        <dbReference type="Proteomes" id="UP000288405"/>
    </source>
</evidence>
<evidence type="ECO:0000313" key="2">
    <source>
        <dbReference type="EMBL" id="RUO33515.1"/>
    </source>
</evidence>
<gene>
    <name evidence="2" type="ORF">CWE11_06655</name>
</gene>
<accession>A0A432WIE2</accession>
<feature type="chain" id="PRO_5019570304" evidence="1">
    <location>
        <begin position="26"/>
        <end position="198"/>
    </location>
</feature>
<reference evidence="2 3" key="1">
    <citation type="journal article" date="2011" name="Front. Microbiol.">
        <title>Genomic signatures of strain selection and enhancement in Bacillus atrophaeus var. globigii, a historical biowarfare simulant.</title>
        <authorList>
            <person name="Gibbons H.S."/>
            <person name="Broomall S.M."/>
            <person name="McNew L.A."/>
            <person name="Daligault H."/>
            <person name="Chapman C."/>
            <person name="Bruce D."/>
            <person name="Karavis M."/>
            <person name="Krepps M."/>
            <person name="McGregor P.A."/>
            <person name="Hong C."/>
            <person name="Park K.H."/>
            <person name="Akmal A."/>
            <person name="Feldman A."/>
            <person name="Lin J.S."/>
            <person name="Chang W.E."/>
            <person name="Higgs B.W."/>
            <person name="Demirev P."/>
            <person name="Lindquist J."/>
            <person name="Liem A."/>
            <person name="Fochler E."/>
            <person name="Read T.D."/>
            <person name="Tapia R."/>
            <person name="Johnson S."/>
            <person name="Bishop-Lilly K.A."/>
            <person name="Detter C."/>
            <person name="Han C."/>
            <person name="Sozhamannan S."/>
            <person name="Rosenzweig C.N."/>
            <person name="Skowronski E.W."/>
        </authorList>
    </citation>
    <scope>NUCLEOTIDE SEQUENCE [LARGE SCALE GENOMIC DNA]</scope>
    <source>
        <strain evidence="2 3">GYP-17</strain>
    </source>
</reference>
<comment type="caution">
    <text evidence="2">The sequence shown here is derived from an EMBL/GenBank/DDBJ whole genome shotgun (WGS) entry which is preliminary data.</text>
</comment>
<feature type="signal peptide" evidence="1">
    <location>
        <begin position="1"/>
        <end position="25"/>
    </location>
</feature>
<dbReference type="OrthoDB" id="6398548at2"/>
<dbReference type="RefSeq" id="WP_126776825.1">
    <property type="nucleotide sequence ID" value="NZ_PIPM01000005.1"/>
</dbReference>
<dbReference type="Proteomes" id="UP000288405">
    <property type="component" value="Unassembled WGS sequence"/>
</dbReference>
<organism evidence="2 3">
    <name type="scientific">Aliidiomarina sanyensis</name>
    <dbReference type="NCBI Taxonomy" id="1249555"/>
    <lineage>
        <taxon>Bacteria</taxon>
        <taxon>Pseudomonadati</taxon>
        <taxon>Pseudomonadota</taxon>
        <taxon>Gammaproteobacteria</taxon>
        <taxon>Alteromonadales</taxon>
        <taxon>Idiomarinaceae</taxon>
        <taxon>Aliidiomarina</taxon>
    </lineage>
</organism>